<gene>
    <name evidence="7 9" type="primary">rnpA</name>
    <name evidence="9" type="ORF">EGH73_12540</name>
    <name evidence="10" type="ORF">SAMN05421793_1036</name>
</gene>
<evidence type="ECO:0000256" key="4">
    <source>
        <dbReference type="ARBA" id="ARBA00022759"/>
    </source>
</evidence>
<dbReference type="PROSITE" id="PS00648">
    <property type="entry name" value="RIBONUCLEASE_P"/>
    <property type="match status" value="1"/>
</dbReference>
<keyword evidence="11" id="KW-1185">Reference proteome</keyword>
<dbReference type="GO" id="GO:0000049">
    <property type="term" value="F:tRNA binding"/>
    <property type="evidence" value="ECO:0007669"/>
    <property type="project" value="UniProtKB-UniRule"/>
</dbReference>
<evidence type="ECO:0000256" key="1">
    <source>
        <dbReference type="ARBA" id="ARBA00002663"/>
    </source>
</evidence>
<accession>A0A1H6I3S9</accession>
<dbReference type="EMBL" id="RJTU01000079">
    <property type="protein sequence ID" value="ROI11945.1"/>
    <property type="molecule type" value="Genomic_DNA"/>
</dbReference>
<evidence type="ECO:0000256" key="2">
    <source>
        <dbReference type="ARBA" id="ARBA00022694"/>
    </source>
</evidence>
<dbReference type="RefSeq" id="WP_089767992.1">
    <property type="nucleotide sequence ID" value="NZ_DAMACK010000002.1"/>
</dbReference>
<evidence type="ECO:0000256" key="5">
    <source>
        <dbReference type="ARBA" id="ARBA00022801"/>
    </source>
</evidence>
<dbReference type="NCBIfam" id="TIGR00188">
    <property type="entry name" value="rnpA"/>
    <property type="match status" value="1"/>
</dbReference>
<dbReference type="Proteomes" id="UP000267623">
    <property type="component" value="Unassembled WGS sequence"/>
</dbReference>
<keyword evidence="3 7" id="KW-0540">Nuclease</keyword>
<dbReference type="Gene3D" id="3.30.230.10">
    <property type="match status" value="1"/>
</dbReference>
<name>A0A1H6I3S9_9FLAO</name>
<evidence type="ECO:0000256" key="8">
    <source>
        <dbReference type="NCBIfam" id="TIGR00188"/>
    </source>
</evidence>
<organism evidence="10 11">
    <name type="scientific">Epilithonimonas hominis</name>
    <dbReference type="NCBI Taxonomy" id="420404"/>
    <lineage>
        <taxon>Bacteria</taxon>
        <taxon>Pseudomonadati</taxon>
        <taxon>Bacteroidota</taxon>
        <taxon>Flavobacteriia</taxon>
        <taxon>Flavobacteriales</taxon>
        <taxon>Weeksellaceae</taxon>
        <taxon>Chryseobacterium group</taxon>
        <taxon>Epilithonimonas</taxon>
    </lineage>
</organism>
<dbReference type="InterPro" id="IPR014721">
    <property type="entry name" value="Ribsml_uS5_D2-typ_fold_subgr"/>
</dbReference>
<dbReference type="InterPro" id="IPR000100">
    <property type="entry name" value="RNase_P"/>
</dbReference>
<comment type="function">
    <text evidence="1 7">RNaseP catalyzes the removal of the 5'-leader sequence from pre-tRNA to produce the mature 5'-terminus. It can also cleave other RNA substrates such as 4.5S RNA. The protein component plays an auxiliary but essential role in vivo by binding to the 5'-leader sequence and broadening the substrate specificity of the ribozyme.</text>
</comment>
<dbReference type="GO" id="GO:0042781">
    <property type="term" value="F:3'-tRNA processing endoribonuclease activity"/>
    <property type="evidence" value="ECO:0007669"/>
    <property type="project" value="TreeGrafter"/>
</dbReference>
<keyword evidence="2 7" id="KW-0819">tRNA processing</keyword>
<reference evidence="10" key="1">
    <citation type="submission" date="2016-10" db="EMBL/GenBank/DDBJ databases">
        <authorList>
            <person name="de Groot N.N."/>
        </authorList>
    </citation>
    <scope>NUCLEOTIDE SEQUENCE [LARGE SCALE GENOMIC DNA]</scope>
    <source>
        <strain evidence="10">DSM 19326</strain>
    </source>
</reference>
<dbReference type="STRING" id="420404.SAMN05421793_1036"/>
<evidence type="ECO:0000313" key="10">
    <source>
        <dbReference type="EMBL" id="SEH40937.1"/>
    </source>
</evidence>
<dbReference type="InterPro" id="IPR020568">
    <property type="entry name" value="Ribosomal_Su5_D2-typ_SF"/>
</dbReference>
<reference evidence="9" key="3">
    <citation type="submission" date="2018-11" db="EMBL/GenBank/DDBJ databases">
        <title>Proposal to divide the Flavobacteriaceae and reorganize its genera based on Amino Acid Identity values calculated from whole genome sequences.</title>
        <authorList>
            <person name="Nicholson A.C."/>
            <person name="Gulvik C.A."/>
            <person name="Whitney A.M."/>
            <person name="Humrighouse B.W."/>
            <person name="Bell M."/>
            <person name="Holmes B."/>
            <person name="Steigerwalt A."/>
            <person name="Villarma A."/>
            <person name="Sheth M."/>
            <person name="Batra D."/>
            <person name="Pryor J."/>
            <person name="Bernardet J.-F."/>
            <person name="Hugo C."/>
            <person name="Kampfer P."/>
            <person name="Newman J."/>
            <person name="Mcquiston J.R."/>
        </authorList>
    </citation>
    <scope>NUCLEOTIDE SEQUENCE [LARGE SCALE GENOMIC DNA]</scope>
    <source>
        <strain evidence="9">DSM 22165</strain>
    </source>
</reference>
<evidence type="ECO:0000313" key="11">
    <source>
        <dbReference type="Proteomes" id="UP000198555"/>
    </source>
</evidence>
<dbReference type="InterPro" id="IPR020539">
    <property type="entry name" value="RNase_P_CS"/>
</dbReference>
<evidence type="ECO:0000313" key="12">
    <source>
        <dbReference type="Proteomes" id="UP000267623"/>
    </source>
</evidence>
<evidence type="ECO:0000313" key="9">
    <source>
        <dbReference type="EMBL" id="ROI11945.1"/>
    </source>
</evidence>
<reference evidence="12" key="4">
    <citation type="submission" date="2018-11" db="EMBL/GenBank/DDBJ databases">
        <title>Proposal to divide the Flavobacteriaceae and reorganize its genera based on Amino Acid Identity values calculated from whole genome sequences.</title>
        <authorList>
            <person name="Nicholson A.C."/>
            <person name="Gulvik C.A."/>
            <person name="Whitney A.M."/>
            <person name="Humrighouse B.W."/>
            <person name="Bell M."/>
            <person name="Holmes B."/>
            <person name="Steigerwalt A."/>
            <person name="Villarma A."/>
            <person name="Sheth M."/>
            <person name="Batra D."/>
            <person name="Pryor J."/>
            <person name="Bernardet J.-F."/>
            <person name="Hugo C."/>
            <person name="Kampfer P."/>
            <person name="Newman J."/>
            <person name="Mcquiston J."/>
        </authorList>
    </citation>
    <scope>NUCLEOTIDE SEQUENCE [LARGE SCALE GENOMIC DNA]</scope>
    <source>
        <strain evidence="12">DSM 22165</strain>
    </source>
</reference>
<comment type="catalytic activity">
    <reaction evidence="7">
        <text>Endonucleolytic cleavage of RNA, removing 5'-extranucleotides from tRNA precursor.</text>
        <dbReference type="EC" id="3.1.26.5"/>
    </reaction>
</comment>
<dbReference type="HAMAP" id="MF_00227">
    <property type="entry name" value="RNase_P"/>
    <property type="match status" value="1"/>
</dbReference>
<reference evidence="11" key="2">
    <citation type="submission" date="2016-10" db="EMBL/GenBank/DDBJ databases">
        <authorList>
            <person name="Varghese N."/>
            <person name="Submissions S."/>
        </authorList>
    </citation>
    <scope>NUCLEOTIDE SEQUENCE [LARGE SCALE GENOMIC DNA]</scope>
    <source>
        <strain evidence="11">DSM 19326</strain>
    </source>
</reference>
<dbReference type="PANTHER" id="PTHR33992">
    <property type="entry name" value="RIBONUCLEASE P PROTEIN COMPONENT"/>
    <property type="match status" value="1"/>
</dbReference>
<dbReference type="PANTHER" id="PTHR33992:SF1">
    <property type="entry name" value="RIBONUCLEASE P PROTEIN COMPONENT"/>
    <property type="match status" value="1"/>
</dbReference>
<dbReference type="EMBL" id="FNWX01000003">
    <property type="protein sequence ID" value="SEH40937.1"/>
    <property type="molecule type" value="Genomic_DNA"/>
</dbReference>
<comment type="subunit">
    <text evidence="7">Consists of a catalytic RNA component (M1 or rnpB) and a protein subunit.</text>
</comment>
<keyword evidence="5 7" id="KW-0378">Hydrolase</keyword>
<dbReference type="AlphaFoldDB" id="A0A1H6I3S9"/>
<dbReference type="Pfam" id="PF00825">
    <property type="entry name" value="Ribonuclease_P"/>
    <property type="match status" value="1"/>
</dbReference>
<keyword evidence="4 7" id="KW-0255">Endonuclease</keyword>
<protein>
    <recommendedName>
        <fullName evidence="7 8">Ribonuclease P protein component</fullName>
        <shortName evidence="7">RNase P protein</shortName>
        <shortName evidence="7">RNaseP protein</shortName>
        <ecNumber evidence="7 8">3.1.26.5</ecNumber>
    </recommendedName>
    <alternativeName>
        <fullName evidence="7">Protein C5</fullName>
    </alternativeName>
</protein>
<sequence length="123" mass="14588">MKQHGFPKQEKLKKKSDIDLLFKKGKWLSVDNIRIIYLTPNDTATLDSNKTGVSVSKKFFKKAVDRNRLKRLLREAYRLNKSIYKEAFGEKSLAMLFWVSKEMPEHYSDLEKNFLELCKKKTR</sequence>
<dbReference type="GO" id="GO:0004526">
    <property type="term" value="F:ribonuclease P activity"/>
    <property type="evidence" value="ECO:0007669"/>
    <property type="project" value="UniProtKB-UniRule"/>
</dbReference>
<dbReference type="EC" id="3.1.26.5" evidence="7 8"/>
<proteinExistence type="inferred from homology"/>
<dbReference type="GO" id="GO:0001682">
    <property type="term" value="P:tRNA 5'-leader removal"/>
    <property type="evidence" value="ECO:0007669"/>
    <property type="project" value="UniProtKB-UniRule"/>
</dbReference>
<comment type="similarity">
    <text evidence="7">Belongs to the RnpA family.</text>
</comment>
<evidence type="ECO:0000256" key="3">
    <source>
        <dbReference type="ARBA" id="ARBA00022722"/>
    </source>
</evidence>
<keyword evidence="6 7" id="KW-0694">RNA-binding</keyword>
<dbReference type="GO" id="GO:0030677">
    <property type="term" value="C:ribonuclease P complex"/>
    <property type="evidence" value="ECO:0007669"/>
    <property type="project" value="TreeGrafter"/>
</dbReference>
<evidence type="ECO:0000256" key="7">
    <source>
        <dbReference type="HAMAP-Rule" id="MF_00227"/>
    </source>
</evidence>
<dbReference type="SUPFAM" id="SSF54211">
    <property type="entry name" value="Ribosomal protein S5 domain 2-like"/>
    <property type="match status" value="1"/>
</dbReference>
<dbReference type="Proteomes" id="UP000198555">
    <property type="component" value="Unassembled WGS sequence"/>
</dbReference>
<evidence type="ECO:0000256" key="6">
    <source>
        <dbReference type="ARBA" id="ARBA00022884"/>
    </source>
</evidence>